<dbReference type="InterPro" id="IPR022409">
    <property type="entry name" value="PKD/Chitinase_dom"/>
</dbReference>
<dbReference type="CDD" id="cd00146">
    <property type="entry name" value="PKD"/>
    <property type="match status" value="3"/>
</dbReference>
<dbReference type="Gene3D" id="2.60.40.10">
    <property type="entry name" value="Immunoglobulins"/>
    <property type="match status" value="4"/>
</dbReference>
<keyword evidence="2" id="KW-0812">Transmembrane</keyword>
<keyword evidence="3 8" id="KW-0732">Signal</keyword>
<evidence type="ECO:0000256" key="3">
    <source>
        <dbReference type="ARBA" id="ARBA00022729"/>
    </source>
</evidence>
<dbReference type="InterPro" id="IPR013320">
    <property type="entry name" value="ConA-like_dom_sf"/>
</dbReference>
<keyword evidence="5" id="KW-1133">Transmembrane helix</keyword>
<sequence length="1488" mass="153894">MPFNDRSRQAVGLLTSSIVVLAGLLALPTAAAAEEIPTEAPLAAASFPETVSADALPTVQIDSGVVWTQAIAGNVVYVGGQFSNARPAGAAPGTNLVPRSNILAYNLTTGELINSFNPVVNNRVSDMAVSPDGTKLYAVGTFTQVNGETRNRIAVFDLPSGQLSSTLIPNINGVTQSVAATNSTVYVGGYFSAVNGTSRARIAAINVANNRVLPFRPLVDNGQVQSLTVNPEGTKLVLSGSFTSVGGVSDPGYGMALVDAVSGASLPFPANSQVRNAGPSAGILSVTSDGTNIYGTGWHYGAGGNIEGSFAARWSDGGLVWIEDCHGDTYDIAAAGSLVYSASHKHYCGNSGGFPQTDPWSFYHSTVTTKTPEGVNKPDIYGYPDHPGVPKPQILNWFPQTDVGTFTGKSQAVWTVAGNDKYVLYGGEFPKVNGAVQQGLVRYAVRSIAPNKQGPRLSGTNWSPSVTSISAGEVRIGYRSNWDRDDLSLTYRIFRDSEASTPLVVEDIATPFWTPVQKTFKDTGRTAGATHRYRVTATDPYGNVAKSDWVTVTVSDQELSPYAENVLDDGAVNYWRLGEPSGTTAADWVGSSDQTLGAGVTRGATGAIGADTDKASTFNGTATGTGSTNVQVTGPNTFSVEAWFRTTSNQGGKIVGFGNQMTGNSGSYDRHIYMDNSGRLTYGIYDNRVSTLQSAPGYNDGNWHQVVGTLSPEGMVFYVDGKRIDQRADVTFGQGYSGYWRIGGDNLGGWPNGPSNTNFSGTIDEVSIYGTALTRAQVREHYTASGRTLSGAAEPSDAYGKLIYNADPEFYWRYDETSGSTVADSSITGTSGGVNGSFDRGEASALDNGTGHSIRFTNGGGNVFSNTSFTSPGRYSLETWFKTSSTQGGKIIGFGDQQGGTSNNYDRHVYMQDDGRVVFGTWTGQTNTITSSGAFNDGQWHHVVATQGADGMHLYLDGASIGTNPQTGAQPYTGYWRVGGDTTWGSSSPFLIGSYDETAVYSRVLTASEAAAHHSLGSTGAPVNTAPTASFESSVTDLTVGFDAAGSTDSDGTIASYSWNFGDTATGTGQTVSHSYSAPGTYTVTLTVTDDDGATGTTTGTVVVTAPNVAPTAVIQSSTSGLTVSVDGSGSTDSDGTVASYAWSFGDGATATGPTASHPYATGGTYTVTLTVTDDDGAAASTTKSVTVAPTPNVAPTAVIQSSTSGLTVSVDGSGSTDPDGTIASYAWNFGDGATATGPTASHPYASAGTYTVTLTVTDNAGATATTTSSVTVSVVAPPGPTVLAKDTFTRALASGWGTADQGGAWTLRGGNSRFSVADGVGRMQIPSNATLYADLNGVTATDVQVTAEFSVDKIVDGTYVSVVPRRVGADQYVARLRVAADGTVRLHMLVNSATAVAPAIVVPGLTLVPGEKYILSASVTGTSATTMRAKVWKATDAEPGWLATGTNSAAALQTAGSPTVFGYLPSSGAAAAPVTLSFDAITVTAAP</sequence>
<dbReference type="SMART" id="SM00282">
    <property type="entry name" value="LamG"/>
    <property type="match status" value="2"/>
</dbReference>
<dbReference type="Pfam" id="PF12768">
    <property type="entry name" value="Rax2"/>
    <property type="match status" value="1"/>
</dbReference>
<proteinExistence type="predicted"/>
<name>A0A4Q2M0E4_9MICO</name>
<dbReference type="SUPFAM" id="SSF69322">
    <property type="entry name" value="Tricorn protease domain 2"/>
    <property type="match status" value="1"/>
</dbReference>
<dbReference type="InterPro" id="IPR001791">
    <property type="entry name" value="Laminin_G"/>
</dbReference>
<dbReference type="PANTHER" id="PTHR46730:SF4">
    <property type="entry name" value="POLYCYSTIC KIDNEY DISEASE PROTEIN 1-LIKE 1"/>
    <property type="match status" value="1"/>
</dbReference>
<dbReference type="OrthoDB" id="9802683at2"/>
<evidence type="ECO:0000313" key="13">
    <source>
        <dbReference type="Proteomes" id="UP000581087"/>
    </source>
</evidence>
<feature type="signal peptide" evidence="8">
    <location>
        <begin position="1"/>
        <end position="32"/>
    </location>
</feature>
<dbReference type="SUPFAM" id="SSF49899">
    <property type="entry name" value="Concanavalin A-like lectins/glucanases"/>
    <property type="match status" value="2"/>
</dbReference>
<evidence type="ECO:0000256" key="1">
    <source>
        <dbReference type="ARBA" id="ARBA00004141"/>
    </source>
</evidence>
<keyword evidence="7" id="KW-1015">Disulfide bond</keyword>
<dbReference type="Proteomes" id="UP000292686">
    <property type="component" value="Unassembled WGS sequence"/>
</dbReference>
<evidence type="ECO:0000256" key="8">
    <source>
        <dbReference type="SAM" id="SignalP"/>
    </source>
</evidence>
<evidence type="ECO:0000313" key="10">
    <source>
        <dbReference type="EMBL" id="NYD68414.1"/>
    </source>
</evidence>
<dbReference type="GO" id="GO:0005886">
    <property type="term" value="C:plasma membrane"/>
    <property type="evidence" value="ECO:0007669"/>
    <property type="project" value="TreeGrafter"/>
</dbReference>
<dbReference type="PROSITE" id="PS50093">
    <property type="entry name" value="PKD"/>
    <property type="match status" value="3"/>
</dbReference>
<accession>A0A4Q2M0E4</accession>
<feature type="chain" id="PRO_5036119072" evidence="8">
    <location>
        <begin position="33"/>
        <end position="1488"/>
    </location>
</feature>
<dbReference type="Gene3D" id="2.60.120.200">
    <property type="match status" value="2"/>
</dbReference>
<dbReference type="Proteomes" id="UP000581087">
    <property type="component" value="Unassembled WGS sequence"/>
</dbReference>
<keyword evidence="4" id="KW-0677">Repeat</keyword>
<evidence type="ECO:0000259" key="9">
    <source>
        <dbReference type="PROSITE" id="PS50093"/>
    </source>
</evidence>
<dbReference type="Pfam" id="PF18911">
    <property type="entry name" value="PKD_4"/>
    <property type="match status" value="3"/>
</dbReference>
<dbReference type="PANTHER" id="PTHR46730">
    <property type="entry name" value="POLYCYSTIN-1"/>
    <property type="match status" value="1"/>
</dbReference>
<comment type="subcellular location">
    <subcellularLocation>
        <location evidence="1">Membrane</location>
        <topology evidence="1">Multi-pass membrane protein</topology>
    </subcellularLocation>
</comment>
<reference evidence="10 13" key="2">
    <citation type="submission" date="2020-07" db="EMBL/GenBank/DDBJ databases">
        <title>Sequencing the genomes of 1000 actinobacteria strains.</title>
        <authorList>
            <person name="Klenk H.-P."/>
        </authorList>
    </citation>
    <scope>NUCLEOTIDE SEQUENCE [LARGE SCALE GENOMIC DNA]</scope>
    <source>
        <strain evidence="10 13">DSM 23870</strain>
    </source>
</reference>
<dbReference type="CDD" id="cd00110">
    <property type="entry name" value="LamG"/>
    <property type="match status" value="1"/>
</dbReference>
<evidence type="ECO:0000256" key="7">
    <source>
        <dbReference type="ARBA" id="ARBA00023157"/>
    </source>
</evidence>
<dbReference type="InterPro" id="IPR024982">
    <property type="entry name" value="Rax2-like_C"/>
</dbReference>
<dbReference type="EMBL" id="SDPM01000012">
    <property type="protein sequence ID" value="RXZ85158.1"/>
    <property type="molecule type" value="Genomic_DNA"/>
</dbReference>
<dbReference type="SMART" id="SM00089">
    <property type="entry name" value="PKD"/>
    <property type="match status" value="3"/>
</dbReference>
<feature type="domain" description="PKD" evidence="9">
    <location>
        <begin position="1107"/>
        <end position="1188"/>
    </location>
</feature>
<dbReference type="RefSeq" id="WP_129177048.1">
    <property type="nucleotide sequence ID" value="NZ_SDPM01000012.1"/>
</dbReference>
<evidence type="ECO:0000313" key="11">
    <source>
        <dbReference type="EMBL" id="RXZ85158.1"/>
    </source>
</evidence>
<evidence type="ECO:0000256" key="5">
    <source>
        <dbReference type="ARBA" id="ARBA00022989"/>
    </source>
</evidence>
<comment type="caution">
    <text evidence="11">The sequence shown here is derived from an EMBL/GenBank/DDBJ whole genome shotgun (WGS) entry which is preliminary data.</text>
</comment>
<dbReference type="InterPro" id="IPR000601">
    <property type="entry name" value="PKD_dom"/>
</dbReference>
<feature type="domain" description="PKD" evidence="9">
    <location>
        <begin position="1192"/>
        <end position="1275"/>
    </location>
</feature>
<evidence type="ECO:0000256" key="4">
    <source>
        <dbReference type="ARBA" id="ARBA00022737"/>
    </source>
</evidence>
<feature type="domain" description="PKD" evidence="9">
    <location>
        <begin position="1023"/>
        <end position="1111"/>
    </location>
</feature>
<gene>
    <name evidence="10" type="ORF">BJ972_002933</name>
    <name evidence="11" type="ORF">ESP50_16660</name>
</gene>
<dbReference type="EMBL" id="JACCBI010000001">
    <property type="protein sequence ID" value="NYD68414.1"/>
    <property type="molecule type" value="Genomic_DNA"/>
</dbReference>
<dbReference type="GO" id="GO:0005975">
    <property type="term" value="P:carbohydrate metabolic process"/>
    <property type="evidence" value="ECO:0007669"/>
    <property type="project" value="UniProtKB-ARBA"/>
</dbReference>
<dbReference type="GO" id="GO:0005261">
    <property type="term" value="F:monoatomic cation channel activity"/>
    <property type="evidence" value="ECO:0007669"/>
    <property type="project" value="TreeGrafter"/>
</dbReference>
<dbReference type="InterPro" id="IPR006558">
    <property type="entry name" value="LamG-like"/>
</dbReference>
<evidence type="ECO:0000256" key="6">
    <source>
        <dbReference type="ARBA" id="ARBA00023136"/>
    </source>
</evidence>
<dbReference type="Pfam" id="PF13385">
    <property type="entry name" value="Laminin_G_3"/>
    <property type="match status" value="2"/>
</dbReference>
<dbReference type="SMART" id="SM00560">
    <property type="entry name" value="LamGL"/>
    <property type="match status" value="2"/>
</dbReference>
<dbReference type="InterPro" id="IPR035986">
    <property type="entry name" value="PKD_dom_sf"/>
</dbReference>
<organism evidence="11 12">
    <name type="scientific">Agromyces atrinae</name>
    <dbReference type="NCBI Taxonomy" id="592376"/>
    <lineage>
        <taxon>Bacteria</taxon>
        <taxon>Bacillati</taxon>
        <taxon>Actinomycetota</taxon>
        <taxon>Actinomycetes</taxon>
        <taxon>Micrococcales</taxon>
        <taxon>Microbacteriaceae</taxon>
        <taxon>Agromyces</taxon>
    </lineage>
</organism>
<dbReference type="GO" id="GO:0006816">
    <property type="term" value="P:calcium ion transport"/>
    <property type="evidence" value="ECO:0007669"/>
    <property type="project" value="TreeGrafter"/>
</dbReference>
<keyword evidence="12" id="KW-1185">Reference proteome</keyword>
<reference evidence="11 12" key="1">
    <citation type="submission" date="2019-01" db="EMBL/GenBank/DDBJ databases">
        <title>Agromyces.</title>
        <authorList>
            <person name="Li J."/>
        </authorList>
    </citation>
    <scope>NUCLEOTIDE SEQUENCE [LARGE SCALE GENOMIC DNA]</scope>
    <source>
        <strain evidence="11 12">DSM 23870</strain>
    </source>
</reference>
<protein>
    <submittedName>
        <fullName evidence="11">PKD domain-containing protein</fullName>
    </submittedName>
    <submittedName>
        <fullName evidence="10">PKD repeat protein</fullName>
    </submittedName>
</protein>
<evidence type="ECO:0000313" key="12">
    <source>
        <dbReference type="Proteomes" id="UP000292686"/>
    </source>
</evidence>
<keyword evidence="6" id="KW-0472">Membrane</keyword>
<dbReference type="SUPFAM" id="SSF49299">
    <property type="entry name" value="PKD domain"/>
    <property type="match status" value="3"/>
</dbReference>
<dbReference type="InterPro" id="IPR013783">
    <property type="entry name" value="Ig-like_fold"/>
</dbReference>
<evidence type="ECO:0000256" key="2">
    <source>
        <dbReference type="ARBA" id="ARBA00022692"/>
    </source>
</evidence>